<name>A0ACC1IQ71_9FUNG</name>
<dbReference type="EMBL" id="JANBPG010000208">
    <property type="protein sequence ID" value="KAJ1898802.1"/>
    <property type="molecule type" value="Genomic_DNA"/>
</dbReference>
<organism evidence="1 2">
    <name type="scientific">Kickxella alabastrina</name>
    <dbReference type="NCBI Taxonomy" id="61397"/>
    <lineage>
        <taxon>Eukaryota</taxon>
        <taxon>Fungi</taxon>
        <taxon>Fungi incertae sedis</taxon>
        <taxon>Zoopagomycota</taxon>
        <taxon>Kickxellomycotina</taxon>
        <taxon>Kickxellomycetes</taxon>
        <taxon>Kickxellales</taxon>
        <taxon>Kickxellaceae</taxon>
        <taxon>Kickxella</taxon>
    </lineage>
</organism>
<feature type="non-terminal residue" evidence="1">
    <location>
        <position position="443"/>
    </location>
</feature>
<keyword evidence="2" id="KW-1185">Reference proteome</keyword>
<reference evidence="1" key="1">
    <citation type="submission" date="2022-07" db="EMBL/GenBank/DDBJ databases">
        <title>Phylogenomic reconstructions and comparative analyses of Kickxellomycotina fungi.</title>
        <authorList>
            <person name="Reynolds N.K."/>
            <person name="Stajich J.E."/>
            <person name="Barry K."/>
            <person name="Grigoriev I.V."/>
            <person name="Crous P."/>
            <person name="Smith M.E."/>
        </authorList>
    </citation>
    <scope>NUCLEOTIDE SEQUENCE</scope>
    <source>
        <strain evidence="1">Benny 63K</strain>
    </source>
</reference>
<dbReference type="Proteomes" id="UP001150581">
    <property type="component" value="Unassembled WGS sequence"/>
</dbReference>
<sequence length="443" mass="49571">MSTDTLEVERILQQEATQLARQREVERVLAQSLLDPFAILQVPRTCTPSDIKAAYRNKSRLIHPDKTAHEHARDAFERLKKAESELMDDEKRKSILTMINEARRELTAEWQAEVVSGKRGEGDARMEGDAFELAVLEKYKKIMVEIEWRRRQKLKQEMAAEGAATKKEEERAEERRRKRDAEKAWEDSRDDRVSSWRSFQTGSGVSKKGKKKDPVGKKAKLAMAAAAAKTAAMRSSPIKRTGNQTRFVPRDASESAASDLELESSHMASDEDEANASDQSDNADNTEADSNNDSNGEEEDEDGEDGEDEEDDIDEEPALRYKRLGGNIHTLFAKDSASTLIASDKFLVLGTHWGNVVIIDFEGNEIKKWRAHSTTVNSVSVDLDNEYVASAGDDGRVVVRGLYNNDLTIVDYSRPVKAVALDPMYSRKASRRFVSGGTSGQLV</sequence>
<evidence type="ECO:0000313" key="1">
    <source>
        <dbReference type="EMBL" id="KAJ1898802.1"/>
    </source>
</evidence>
<evidence type="ECO:0000313" key="2">
    <source>
        <dbReference type="Proteomes" id="UP001150581"/>
    </source>
</evidence>
<comment type="caution">
    <text evidence="1">The sequence shown here is derived from an EMBL/GenBank/DDBJ whole genome shotgun (WGS) entry which is preliminary data.</text>
</comment>
<protein>
    <submittedName>
        <fullName evidence="1">Vacuolar protein sorting-associated protein 41</fullName>
    </submittedName>
</protein>
<gene>
    <name evidence="1" type="primary">VPS41_2</name>
    <name evidence="1" type="ORF">LPJ66_002527</name>
</gene>
<accession>A0ACC1IQ71</accession>
<proteinExistence type="predicted"/>